<protein>
    <submittedName>
        <fullName evidence="2">Uncharacterized protein</fullName>
    </submittedName>
</protein>
<evidence type="ECO:0000313" key="3">
    <source>
        <dbReference type="Proteomes" id="UP000007129"/>
    </source>
</evidence>
<feature type="transmembrane region" description="Helical" evidence="1">
    <location>
        <begin position="111"/>
        <end position="133"/>
    </location>
</feature>
<dbReference type="EMBL" id="AHHD01000014">
    <property type="protein sequence ID" value="EKG22354.1"/>
    <property type="molecule type" value="Genomic_DNA"/>
</dbReference>
<evidence type="ECO:0000313" key="2">
    <source>
        <dbReference type="EMBL" id="EKG22354.1"/>
    </source>
</evidence>
<feature type="transmembrane region" description="Helical" evidence="1">
    <location>
        <begin position="78"/>
        <end position="99"/>
    </location>
</feature>
<dbReference type="InParanoid" id="K2SIQ8"/>
<reference evidence="2 3" key="1">
    <citation type="journal article" date="2012" name="BMC Genomics">
        <title>Tools to kill: Genome of one of the most destructive plant pathogenic fungi Macrophomina phaseolina.</title>
        <authorList>
            <person name="Islam M.S."/>
            <person name="Haque M.S."/>
            <person name="Islam M.M."/>
            <person name="Emdad E.M."/>
            <person name="Halim A."/>
            <person name="Hossen Q.M.M."/>
            <person name="Hossain M.Z."/>
            <person name="Ahmed B."/>
            <person name="Rahim S."/>
            <person name="Rahman M.S."/>
            <person name="Alam M.M."/>
            <person name="Hou S."/>
            <person name="Wan X."/>
            <person name="Saito J.A."/>
            <person name="Alam M."/>
        </authorList>
    </citation>
    <scope>NUCLEOTIDE SEQUENCE [LARGE SCALE GENOMIC DNA]</scope>
    <source>
        <strain evidence="2 3">MS6</strain>
    </source>
</reference>
<feature type="non-terminal residue" evidence="2">
    <location>
        <position position="146"/>
    </location>
</feature>
<name>K2SIQ8_MACPH</name>
<keyword evidence="1" id="KW-1133">Transmembrane helix</keyword>
<comment type="caution">
    <text evidence="2">The sequence shown here is derived from an EMBL/GenBank/DDBJ whole genome shotgun (WGS) entry which is preliminary data.</text>
</comment>
<proteinExistence type="predicted"/>
<dbReference type="AlphaFoldDB" id="K2SIQ8"/>
<sequence>MNKGFRLRSLFEDFRVRCFLKSFDLPFRQHVSINACFSIAAACGKLIATLMFMFVVLSFTSFDQAKLTLRRLSYKNDTLSVILFFGAALEYSILAVMLFNWTFPEMGYEALLNHFGCFIFATAGFLALAILAAQYKGTEIFPLYLW</sequence>
<feature type="transmembrane region" description="Helical" evidence="1">
    <location>
        <begin position="31"/>
        <end position="57"/>
    </location>
</feature>
<dbReference type="VEuPathDB" id="FungiDB:MPH_00334"/>
<dbReference type="Proteomes" id="UP000007129">
    <property type="component" value="Unassembled WGS sequence"/>
</dbReference>
<keyword evidence="1" id="KW-0472">Membrane</keyword>
<dbReference type="HOGENOM" id="CLU_1781889_0_0_1"/>
<evidence type="ECO:0000256" key="1">
    <source>
        <dbReference type="SAM" id="Phobius"/>
    </source>
</evidence>
<gene>
    <name evidence="2" type="ORF">MPH_00334</name>
</gene>
<organism evidence="2 3">
    <name type="scientific">Macrophomina phaseolina (strain MS6)</name>
    <name type="common">Charcoal rot fungus</name>
    <dbReference type="NCBI Taxonomy" id="1126212"/>
    <lineage>
        <taxon>Eukaryota</taxon>
        <taxon>Fungi</taxon>
        <taxon>Dikarya</taxon>
        <taxon>Ascomycota</taxon>
        <taxon>Pezizomycotina</taxon>
        <taxon>Dothideomycetes</taxon>
        <taxon>Dothideomycetes incertae sedis</taxon>
        <taxon>Botryosphaeriales</taxon>
        <taxon>Botryosphaeriaceae</taxon>
        <taxon>Macrophomina</taxon>
    </lineage>
</organism>
<keyword evidence="1" id="KW-0812">Transmembrane</keyword>
<accession>K2SIQ8</accession>